<dbReference type="SUPFAM" id="SSF51735">
    <property type="entry name" value="NAD(P)-binding Rossmann-fold domains"/>
    <property type="match status" value="1"/>
</dbReference>
<dbReference type="AlphaFoldDB" id="A0A315AE13"/>
<dbReference type="InterPro" id="IPR001509">
    <property type="entry name" value="Epimerase_deHydtase"/>
</dbReference>
<protein>
    <submittedName>
        <fullName evidence="4">Anthocyanidin reductase-like</fullName>
    </submittedName>
</protein>
<organism evidence="4 5">
    <name type="scientific">Prunus yedoensis var. nudiflora</name>
    <dbReference type="NCBI Taxonomy" id="2094558"/>
    <lineage>
        <taxon>Eukaryota</taxon>
        <taxon>Viridiplantae</taxon>
        <taxon>Streptophyta</taxon>
        <taxon>Embryophyta</taxon>
        <taxon>Tracheophyta</taxon>
        <taxon>Spermatophyta</taxon>
        <taxon>Magnoliopsida</taxon>
        <taxon>eudicotyledons</taxon>
        <taxon>Gunneridae</taxon>
        <taxon>Pentapetalae</taxon>
        <taxon>rosids</taxon>
        <taxon>fabids</taxon>
        <taxon>Rosales</taxon>
        <taxon>Rosaceae</taxon>
        <taxon>Amygdaloideae</taxon>
        <taxon>Amygdaleae</taxon>
        <taxon>Prunus</taxon>
    </lineage>
</organism>
<dbReference type="InterPro" id="IPR036291">
    <property type="entry name" value="NAD(P)-bd_dom_sf"/>
</dbReference>
<dbReference type="InterPro" id="IPR050425">
    <property type="entry name" value="NAD(P)_dehydrat-like"/>
</dbReference>
<proteinExistence type="predicted"/>
<dbReference type="FunFam" id="3.40.50.720:FF:000645">
    <property type="entry name" value="Anthocyanidin reductase ((2S)-flavan-3-ol-forming)"/>
    <property type="match status" value="1"/>
</dbReference>
<sequence length="343" mass="38159">MGNTKVCVTGGSSYLGSSLVKRLLEKGCTVQATLRNLGDPFKVGLLKGLPNAQERLRFVEADIYIPYEFEPAIQGCKYIFHLAAPLQHEPKDTRFKNTSEAAVSGLNSIVRSCIKSGTVKRLIYTASVAAASPIKDSGNGFQKYMDESCWTPPNLLYPLTNQTLMDYTHSKTLSEKEVLRHISSELEVVSIACGLVGGDTLLSVMPESMGVLISQIASNKRRYQMLRFLEDLLGKVPIVHIEDVVEAHILCIEKPCISGRFLCASAYLSSAEIASHWKKYYPDIRIAEEFVEDLGREIVWGSTELEKIGFEYKFDAKVILDETLKWAQKMGEFGSSQEIIVSK</sequence>
<dbReference type="Pfam" id="PF01370">
    <property type="entry name" value="Epimerase"/>
    <property type="match status" value="1"/>
</dbReference>
<gene>
    <name evidence="4" type="ORF">Pyn_40797</name>
</gene>
<evidence type="ECO:0000313" key="5">
    <source>
        <dbReference type="Proteomes" id="UP000250321"/>
    </source>
</evidence>
<name>A0A315AE13_PRUYE</name>
<keyword evidence="1" id="KW-0521">NADP</keyword>
<dbReference type="GO" id="GO:0016616">
    <property type="term" value="F:oxidoreductase activity, acting on the CH-OH group of donors, NAD or NADP as acceptor"/>
    <property type="evidence" value="ECO:0007669"/>
    <property type="project" value="TreeGrafter"/>
</dbReference>
<dbReference type="Proteomes" id="UP000250321">
    <property type="component" value="Unassembled WGS sequence"/>
</dbReference>
<keyword evidence="5" id="KW-1185">Reference proteome</keyword>
<dbReference type="PANTHER" id="PTHR10366">
    <property type="entry name" value="NAD DEPENDENT EPIMERASE/DEHYDRATASE"/>
    <property type="match status" value="1"/>
</dbReference>
<dbReference type="STRING" id="2094558.A0A315AE13"/>
<feature type="domain" description="NAD-dependent epimerase/dehydratase" evidence="3">
    <location>
        <begin position="6"/>
        <end position="255"/>
    </location>
</feature>
<evidence type="ECO:0000256" key="1">
    <source>
        <dbReference type="ARBA" id="ARBA00022857"/>
    </source>
</evidence>
<dbReference type="Gene3D" id="3.40.50.720">
    <property type="entry name" value="NAD(P)-binding Rossmann-like Domain"/>
    <property type="match status" value="1"/>
</dbReference>
<dbReference type="PANTHER" id="PTHR10366:SF796">
    <property type="entry name" value="DIHYDROFLAVONOL-4-REDUCTASE-LIKE"/>
    <property type="match status" value="1"/>
</dbReference>
<evidence type="ECO:0000259" key="3">
    <source>
        <dbReference type="Pfam" id="PF01370"/>
    </source>
</evidence>
<reference evidence="4 5" key="1">
    <citation type="submission" date="2018-02" db="EMBL/GenBank/DDBJ databases">
        <title>Draft genome of wild Prunus yedoensis var. nudiflora.</title>
        <authorList>
            <person name="Baek S."/>
            <person name="Kim J.-H."/>
            <person name="Choi K."/>
            <person name="Kim G.-B."/>
            <person name="Cho A."/>
            <person name="Jang H."/>
            <person name="Shin C.-H."/>
            <person name="Yu H.-J."/>
            <person name="Mun J.-H."/>
        </authorList>
    </citation>
    <scope>NUCLEOTIDE SEQUENCE [LARGE SCALE GENOMIC DNA]</scope>
    <source>
        <strain evidence="5">cv. Jeju island</strain>
        <tissue evidence="4">Leaf</tissue>
    </source>
</reference>
<comment type="caution">
    <text evidence="4">The sequence shown here is derived from an EMBL/GenBank/DDBJ whole genome shotgun (WGS) entry which is preliminary data.</text>
</comment>
<dbReference type="EMBL" id="PJQY01000351">
    <property type="protein sequence ID" value="PQQ12476.1"/>
    <property type="molecule type" value="Genomic_DNA"/>
</dbReference>
<dbReference type="OrthoDB" id="2735536at2759"/>
<accession>A0A315AE13</accession>
<evidence type="ECO:0000256" key="2">
    <source>
        <dbReference type="ARBA" id="ARBA00023002"/>
    </source>
</evidence>
<keyword evidence="2" id="KW-0560">Oxidoreductase</keyword>
<evidence type="ECO:0000313" key="4">
    <source>
        <dbReference type="EMBL" id="PQQ12476.1"/>
    </source>
</evidence>